<dbReference type="GeneID" id="98918005"/>
<dbReference type="CDD" id="cd17909">
    <property type="entry name" value="CheC_ClassI"/>
    <property type="match status" value="1"/>
</dbReference>
<dbReference type="RefSeq" id="WP_005603700.1">
    <property type="nucleotide sequence ID" value="NZ_GG663524.1"/>
</dbReference>
<dbReference type="InterPro" id="IPR028976">
    <property type="entry name" value="CheC-like_sf"/>
</dbReference>
<feature type="domain" description="CheC-like protein" evidence="3">
    <location>
        <begin position="15"/>
        <end position="48"/>
    </location>
</feature>
<evidence type="ECO:0000313" key="4">
    <source>
        <dbReference type="EMBL" id="EFF67973.1"/>
    </source>
</evidence>
<evidence type="ECO:0000256" key="2">
    <source>
        <dbReference type="ARBA" id="ARBA00022801"/>
    </source>
</evidence>
<dbReference type="EMBL" id="ABWN01000033">
    <property type="protein sequence ID" value="EFF67973.1"/>
    <property type="molecule type" value="Genomic_DNA"/>
</dbReference>
<dbReference type="PROSITE" id="PS51257">
    <property type="entry name" value="PROKAR_LIPOPROTEIN"/>
    <property type="match status" value="1"/>
</dbReference>
<dbReference type="PANTHER" id="PTHR43693">
    <property type="entry name" value="PROTEIN PHOSPHATASE CHEZ"/>
    <property type="match status" value="1"/>
</dbReference>
<accession>D4S183</accession>
<dbReference type="SUPFAM" id="SSF103039">
    <property type="entry name" value="CheC-like"/>
    <property type="match status" value="1"/>
</dbReference>
<dbReference type="STRING" id="45851.BHV86_09065"/>
<comment type="caution">
    <text evidence="4">The sequence shown here is derived from an EMBL/GenBank/DDBJ whole genome shotgun (WGS) entry which is preliminary data.</text>
</comment>
<reference evidence="4 5" key="1">
    <citation type="submission" date="2010-02" db="EMBL/GenBank/DDBJ databases">
        <authorList>
            <person name="Weinstock G."/>
            <person name="Sodergren E."/>
            <person name="Clifton S."/>
            <person name="Fulton L."/>
            <person name="Fulton B."/>
            <person name="Courtney L."/>
            <person name="Fronick C."/>
            <person name="Harrison M."/>
            <person name="Strong C."/>
            <person name="Farmer C."/>
            <person name="Delahaunty K."/>
            <person name="Markovic C."/>
            <person name="Hall O."/>
            <person name="Minx P."/>
            <person name="Tomlinson C."/>
            <person name="Mitreva M."/>
            <person name="Nelson J."/>
            <person name="Hou S."/>
            <person name="Wollam A."/>
            <person name="Pepin K.H."/>
            <person name="Johnson M."/>
            <person name="Bhonagiri V."/>
            <person name="Zhang X."/>
            <person name="Suruliraj S."/>
            <person name="Warren W."/>
            <person name="Chinwalla A."/>
            <person name="Mardis E.R."/>
            <person name="Wilson R.K."/>
        </authorList>
    </citation>
    <scope>NUCLEOTIDE SEQUENCE [LARGE SCALE GENOMIC DNA]</scope>
    <source>
        <strain evidence="4 5">DSM 2876</strain>
    </source>
</reference>
<dbReference type="HOGENOM" id="CLU_087860_2_0_9"/>
<proteinExistence type="predicted"/>
<feature type="domain" description="CheC-like protein" evidence="3">
    <location>
        <begin position="111"/>
        <end position="142"/>
    </location>
</feature>
<gene>
    <name evidence="4" type="ORF">BUTYVIB_01853</name>
</gene>
<evidence type="ECO:0000259" key="3">
    <source>
        <dbReference type="Pfam" id="PF04509"/>
    </source>
</evidence>
<dbReference type="InterPro" id="IPR007597">
    <property type="entry name" value="CheC"/>
</dbReference>
<evidence type="ECO:0000313" key="5">
    <source>
        <dbReference type="Proteomes" id="UP000006238"/>
    </source>
</evidence>
<name>D4S183_9FIRM</name>
<dbReference type="Proteomes" id="UP000006238">
    <property type="component" value="Unassembled WGS sequence"/>
</dbReference>
<dbReference type="eggNOG" id="COG1776">
    <property type="taxonomic scope" value="Bacteria"/>
</dbReference>
<dbReference type="GO" id="GO:0006935">
    <property type="term" value="P:chemotaxis"/>
    <property type="evidence" value="ECO:0007669"/>
    <property type="project" value="UniProtKB-KW"/>
</dbReference>
<sequence>MSKIRLDALDDSQYDVLKEIGNIGAGNATTALACMLNQKIDMGVPKVNLVPFDRITDVFGSEETILAGILLGLEGDVNGMMMFLLPESAAHNIVNTVMGTPDNTQCNFSEMEMSALSEVGNIIAGSYLSALSALTGLTITASIPYTSIDMAGALLSLPAIEYGKIGDKVLLIETQFGEEVLGNGYFVMIPELESYEKILTSLGL</sequence>
<dbReference type="Gene3D" id="3.40.1550.10">
    <property type="entry name" value="CheC-like"/>
    <property type="match status" value="1"/>
</dbReference>
<keyword evidence="1" id="KW-0145">Chemotaxis</keyword>
<dbReference type="AlphaFoldDB" id="D4S183"/>
<dbReference type="PANTHER" id="PTHR43693:SF1">
    <property type="entry name" value="PROTEIN PHOSPHATASE CHEZ"/>
    <property type="match status" value="1"/>
</dbReference>
<dbReference type="Pfam" id="PF04509">
    <property type="entry name" value="CheC"/>
    <property type="match status" value="2"/>
</dbReference>
<keyword evidence="2" id="KW-0378">Hydrolase</keyword>
<protein>
    <submittedName>
        <fullName evidence="4">CheC-like family protein</fullName>
    </submittedName>
</protein>
<dbReference type="InterPro" id="IPR050992">
    <property type="entry name" value="CheZ_family_phosphatases"/>
</dbReference>
<keyword evidence="5" id="KW-1185">Reference proteome</keyword>
<dbReference type="GO" id="GO:0016787">
    <property type="term" value="F:hydrolase activity"/>
    <property type="evidence" value="ECO:0007669"/>
    <property type="project" value="UniProtKB-KW"/>
</dbReference>
<evidence type="ECO:0000256" key="1">
    <source>
        <dbReference type="ARBA" id="ARBA00022500"/>
    </source>
</evidence>
<organism evidence="4 5">
    <name type="scientific">Eshraghiella crossota DSM 2876</name>
    <dbReference type="NCBI Taxonomy" id="511680"/>
    <lineage>
        <taxon>Bacteria</taxon>
        <taxon>Bacillati</taxon>
        <taxon>Bacillota</taxon>
        <taxon>Clostridia</taxon>
        <taxon>Lachnospirales</taxon>
        <taxon>Lachnospiraceae</taxon>
        <taxon>Eshraghiella</taxon>
    </lineage>
</organism>